<dbReference type="InterPro" id="IPR014719">
    <property type="entry name" value="Ribosomal_bL12_C/ClpS-like"/>
</dbReference>
<keyword evidence="4" id="KW-1185">Reference proteome</keyword>
<dbReference type="EMBL" id="MWQN01000001">
    <property type="protein sequence ID" value="OPC82774.1"/>
    <property type="molecule type" value="Genomic_DNA"/>
</dbReference>
<evidence type="ECO:0000313" key="4">
    <source>
        <dbReference type="Proteomes" id="UP000190037"/>
    </source>
</evidence>
<evidence type="ECO:0000256" key="1">
    <source>
        <dbReference type="HAMAP-Rule" id="MF_00302"/>
    </source>
</evidence>
<gene>
    <name evidence="1" type="primary">clpS</name>
    <name evidence="3" type="ORF">B4N89_19140</name>
</gene>
<protein>
    <recommendedName>
        <fullName evidence="1">ATP-dependent Clp protease adapter protein ClpS</fullName>
    </recommendedName>
</protein>
<keyword evidence="3" id="KW-0378">Hydrolase</keyword>
<dbReference type="OrthoDB" id="162238at2"/>
<accession>A0A1T3P1A3</accession>
<dbReference type="Gene3D" id="3.30.1390.10">
    <property type="match status" value="1"/>
</dbReference>
<dbReference type="InterPro" id="IPR022935">
    <property type="entry name" value="ClpS"/>
</dbReference>
<comment type="subunit">
    <text evidence="1">Binds to the N-terminal domain of the chaperone ClpA.</text>
</comment>
<comment type="caution">
    <text evidence="3">The sequence shown here is derived from an EMBL/GenBank/DDBJ whole genome shotgun (WGS) entry which is preliminary data.</text>
</comment>
<dbReference type="GO" id="GO:0006508">
    <property type="term" value="P:proteolysis"/>
    <property type="evidence" value="ECO:0007669"/>
    <property type="project" value="UniProtKB-UniRule"/>
</dbReference>
<reference evidence="3 4" key="1">
    <citation type="submission" date="2017-03" db="EMBL/GenBank/DDBJ databases">
        <title>Draft genome sequence of Streptomyces scabrisporus NF3, endophyte isolated from Amphipterygium adstringens.</title>
        <authorList>
            <person name="Vazquez M."/>
            <person name="Ceapa C.D."/>
            <person name="Rodriguez Luna D."/>
            <person name="Sanchez Esquivel S."/>
        </authorList>
    </citation>
    <scope>NUCLEOTIDE SEQUENCE [LARGE SCALE GENOMIC DNA]</scope>
    <source>
        <strain evidence="3 4">NF3</strain>
    </source>
</reference>
<dbReference type="GO" id="GO:0030163">
    <property type="term" value="P:protein catabolic process"/>
    <property type="evidence" value="ECO:0007669"/>
    <property type="project" value="InterPro"/>
</dbReference>
<dbReference type="eggNOG" id="COG2127">
    <property type="taxonomic scope" value="Bacteria"/>
</dbReference>
<evidence type="ECO:0000313" key="3">
    <source>
        <dbReference type="EMBL" id="OPC82774.1"/>
    </source>
</evidence>
<dbReference type="InterPro" id="IPR003769">
    <property type="entry name" value="ClpS_core"/>
</dbReference>
<proteinExistence type="inferred from homology"/>
<comment type="similarity">
    <text evidence="1">Belongs to the ClpS family.</text>
</comment>
<comment type="function">
    <text evidence="1">Involved in the modulation of the specificity of the ClpAP-mediated ATP-dependent protein degradation.</text>
</comment>
<dbReference type="AlphaFoldDB" id="A0A1T3P1A3"/>
<dbReference type="SUPFAM" id="SSF54736">
    <property type="entry name" value="ClpS-like"/>
    <property type="match status" value="1"/>
</dbReference>
<dbReference type="STRING" id="159449.B4N89_19140"/>
<dbReference type="Proteomes" id="UP000190037">
    <property type="component" value="Unassembled WGS sequence"/>
</dbReference>
<dbReference type="GO" id="GO:0008233">
    <property type="term" value="F:peptidase activity"/>
    <property type="evidence" value="ECO:0007669"/>
    <property type="project" value="UniProtKB-KW"/>
</dbReference>
<name>A0A1T3P1A3_9ACTN</name>
<organism evidence="3 4">
    <name type="scientific">Embleya scabrispora</name>
    <dbReference type="NCBI Taxonomy" id="159449"/>
    <lineage>
        <taxon>Bacteria</taxon>
        <taxon>Bacillati</taxon>
        <taxon>Actinomycetota</taxon>
        <taxon>Actinomycetes</taxon>
        <taxon>Kitasatosporales</taxon>
        <taxon>Streptomycetaceae</taxon>
        <taxon>Embleya</taxon>
    </lineage>
</organism>
<feature type="domain" description="Adaptor protein ClpS core" evidence="2">
    <location>
        <begin position="23"/>
        <end position="94"/>
    </location>
</feature>
<sequence>MGPMSVAPIEVEKHQPDEDVRAETPWVCIVWNDPINLMSYVTYVFQSYFGYPKRKAEKLMHDVHNKGRAVVSSGTREEMERDTTAMHGFGLWATLQHDK</sequence>
<dbReference type="NCBIfam" id="NF000668">
    <property type="entry name" value="PRK00033.1-1"/>
    <property type="match status" value="1"/>
</dbReference>
<keyword evidence="3" id="KW-0645">Protease</keyword>
<dbReference type="HAMAP" id="MF_00302">
    <property type="entry name" value="ClpS"/>
    <property type="match status" value="1"/>
</dbReference>
<dbReference type="Pfam" id="PF02617">
    <property type="entry name" value="ClpS"/>
    <property type="match status" value="1"/>
</dbReference>
<evidence type="ECO:0000259" key="2">
    <source>
        <dbReference type="Pfam" id="PF02617"/>
    </source>
</evidence>